<dbReference type="OrthoDB" id="8197303at2759"/>
<dbReference type="Proteomes" id="UP000076502">
    <property type="component" value="Unassembled WGS sequence"/>
</dbReference>
<accession>A0A154PSU9</accession>
<keyword evidence="4" id="KW-1185">Reference proteome</keyword>
<feature type="transmembrane region" description="Helical" evidence="2">
    <location>
        <begin position="118"/>
        <end position="141"/>
    </location>
</feature>
<feature type="compositionally biased region" description="Polar residues" evidence="1">
    <location>
        <begin position="1"/>
        <end position="18"/>
    </location>
</feature>
<keyword evidence="2" id="KW-0472">Membrane</keyword>
<feature type="region of interest" description="Disordered" evidence="1">
    <location>
        <begin position="1"/>
        <end position="79"/>
    </location>
</feature>
<evidence type="ECO:0000313" key="3">
    <source>
        <dbReference type="EMBL" id="KZC14995.1"/>
    </source>
</evidence>
<feature type="compositionally biased region" description="Basic and acidic residues" evidence="1">
    <location>
        <begin position="23"/>
        <end position="34"/>
    </location>
</feature>
<keyword evidence="2" id="KW-0812">Transmembrane</keyword>
<evidence type="ECO:0000256" key="2">
    <source>
        <dbReference type="SAM" id="Phobius"/>
    </source>
</evidence>
<evidence type="ECO:0000313" key="4">
    <source>
        <dbReference type="Proteomes" id="UP000076502"/>
    </source>
</evidence>
<sequence>MVAASNKTKTSKTESQAPQTPPDESKEKDEKKNEINLLNPTETTHQVTYDVASSETSHPSNVNDTGKDAKPAVNHTATSNSSVAPLVADIAANAEPKEVVAEVKPTTHSRNNSMSSGVIALVIAMSFGIAIATVYVGMIVWRRYNEYRYGHRELLVNELEFDTNELRHFEVSAIIKKKKKKPAERIPLNDSHPWLVPYNYLKVH</sequence>
<evidence type="ECO:0000256" key="1">
    <source>
        <dbReference type="SAM" id="MobiDB-lite"/>
    </source>
</evidence>
<dbReference type="AlphaFoldDB" id="A0A154PSU9"/>
<name>A0A154PSU9_DUFNO</name>
<keyword evidence="2" id="KW-1133">Transmembrane helix</keyword>
<reference evidence="3 4" key="1">
    <citation type="submission" date="2015-07" db="EMBL/GenBank/DDBJ databases">
        <title>The genome of Dufourea novaeangliae.</title>
        <authorList>
            <person name="Pan H."/>
            <person name="Kapheim K."/>
        </authorList>
    </citation>
    <scope>NUCLEOTIDE SEQUENCE [LARGE SCALE GENOMIC DNA]</scope>
    <source>
        <strain evidence="3">0120121106</strain>
        <tissue evidence="3">Whole body</tissue>
    </source>
</reference>
<dbReference type="STRING" id="178035.A0A154PSU9"/>
<dbReference type="EMBL" id="KQ435180">
    <property type="protein sequence ID" value="KZC14995.1"/>
    <property type="molecule type" value="Genomic_DNA"/>
</dbReference>
<protein>
    <submittedName>
        <fullName evidence="3">Uncharacterized protein</fullName>
    </submittedName>
</protein>
<gene>
    <name evidence="3" type="ORF">WN55_07843</name>
</gene>
<organism evidence="3 4">
    <name type="scientific">Dufourea novaeangliae</name>
    <name type="common">Sweat bee</name>
    <dbReference type="NCBI Taxonomy" id="178035"/>
    <lineage>
        <taxon>Eukaryota</taxon>
        <taxon>Metazoa</taxon>
        <taxon>Ecdysozoa</taxon>
        <taxon>Arthropoda</taxon>
        <taxon>Hexapoda</taxon>
        <taxon>Insecta</taxon>
        <taxon>Pterygota</taxon>
        <taxon>Neoptera</taxon>
        <taxon>Endopterygota</taxon>
        <taxon>Hymenoptera</taxon>
        <taxon>Apocrita</taxon>
        <taxon>Aculeata</taxon>
        <taxon>Apoidea</taxon>
        <taxon>Anthophila</taxon>
        <taxon>Halictidae</taxon>
        <taxon>Rophitinae</taxon>
        <taxon>Dufourea</taxon>
    </lineage>
</organism>
<feature type="compositionally biased region" description="Polar residues" evidence="1">
    <location>
        <begin position="36"/>
        <end position="64"/>
    </location>
</feature>
<proteinExistence type="predicted"/>